<dbReference type="PANTHER" id="PTHR30292:SF0">
    <property type="entry name" value="5-OXOPROLINASE SUBUNIT A"/>
    <property type="match status" value="1"/>
</dbReference>
<keyword evidence="1" id="KW-0378">Hydrolase</keyword>
<evidence type="ECO:0000313" key="1">
    <source>
        <dbReference type="EMBL" id="MCL6295148.1"/>
    </source>
</evidence>
<name>A0ABT0QFC4_9FLAO</name>
<proteinExistence type="predicted"/>
<dbReference type="NCBIfam" id="NF003816">
    <property type="entry name" value="PRK05406.1-5"/>
    <property type="match status" value="1"/>
</dbReference>
<dbReference type="GO" id="GO:0017168">
    <property type="term" value="F:5-oxoprolinase (ATP-hydrolyzing) activity"/>
    <property type="evidence" value="ECO:0007669"/>
    <property type="project" value="UniProtKB-EC"/>
</dbReference>
<dbReference type="EC" id="3.5.2.9" evidence="1"/>
<comment type="caution">
    <text evidence="1">The sequence shown here is derived from an EMBL/GenBank/DDBJ whole genome shotgun (WGS) entry which is preliminary data.</text>
</comment>
<dbReference type="NCBIfam" id="NF003814">
    <property type="entry name" value="PRK05406.1-3"/>
    <property type="match status" value="1"/>
</dbReference>
<sequence>MQNFKIDINVDLGEGVGNESQLMPYISSCNIACGGHAGDAETMRKAVRLAKEHGVKIGAHPSFPDKENFGRLPMEIPSVVLYKSIKKQIRDLLCVLKEEHARLYHIKPHGALYNLAAVDEKVAKTIIEAIKSIALPIKLYVPYKSVIADIAIKNDVSIIYEAFADRNYNADLTLVPRNKAYALIDDSETLFDHVYRMITTQKVKVINGAEIAIKADTFCIHGDHLGAVNLVKTLNANLKTKGIDIA</sequence>
<dbReference type="Pfam" id="PF03746">
    <property type="entry name" value="LamB_YcsF"/>
    <property type="match status" value="1"/>
</dbReference>
<keyword evidence="2" id="KW-1185">Reference proteome</keyword>
<organism evidence="1 2">
    <name type="scientific">Jejuia spongiicola</name>
    <dbReference type="NCBI Taxonomy" id="2942207"/>
    <lineage>
        <taxon>Bacteria</taxon>
        <taxon>Pseudomonadati</taxon>
        <taxon>Bacteroidota</taxon>
        <taxon>Flavobacteriia</taxon>
        <taxon>Flavobacteriales</taxon>
        <taxon>Flavobacteriaceae</taxon>
        <taxon>Jejuia</taxon>
    </lineage>
</organism>
<evidence type="ECO:0000313" key="2">
    <source>
        <dbReference type="Proteomes" id="UP001165381"/>
    </source>
</evidence>
<dbReference type="InterPro" id="IPR011330">
    <property type="entry name" value="Glyco_hydro/deAcase_b/a-brl"/>
</dbReference>
<dbReference type="InterPro" id="IPR005501">
    <property type="entry name" value="LamB/YcsF/PxpA-like"/>
</dbReference>
<dbReference type="Proteomes" id="UP001165381">
    <property type="component" value="Unassembled WGS sequence"/>
</dbReference>
<dbReference type="Gene3D" id="3.20.20.370">
    <property type="entry name" value="Glycoside hydrolase/deacetylase"/>
    <property type="match status" value="1"/>
</dbReference>
<accession>A0ABT0QFC4</accession>
<dbReference type="RefSeq" id="WP_099565997.1">
    <property type="nucleotide sequence ID" value="NZ_JAMFLZ010000003.1"/>
</dbReference>
<dbReference type="PANTHER" id="PTHR30292">
    <property type="entry name" value="UNCHARACTERIZED PROTEIN YBGL-RELATED"/>
    <property type="match status" value="1"/>
</dbReference>
<dbReference type="SUPFAM" id="SSF88713">
    <property type="entry name" value="Glycoside hydrolase/deacetylase"/>
    <property type="match status" value="1"/>
</dbReference>
<protein>
    <submittedName>
        <fullName evidence="1">5-oxoprolinase subunit PxpA</fullName>
        <ecNumber evidence="1">3.5.2.9</ecNumber>
    </submittedName>
</protein>
<gene>
    <name evidence="1" type="primary">pxpA</name>
    <name evidence="1" type="ORF">M3P09_09095</name>
</gene>
<dbReference type="CDD" id="cd10801">
    <property type="entry name" value="LamB_YcsF_like_1"/>
    <property type="match status" value="1"/>
</dbReference>
<reference evidence="1" key="1">
    <citation type="submission" date="2022-05" db="EMBL/GenBank/DDBJ databases">
        <authorList>
            <person name="Park J.-S."/>
        </authorList>
    </citation>
    <scope>NUCLEOTIDE SEQUENCE</scope>
    <source>
        <strain evidence="1">2012CJ34-3</strain>
    </source>
</reference>
<dbReference type="EMBL" id="JAMFLZ010000003">
    <property type="protein sequence ID" value="MCL6295148.1"/>
    <property type="molecule type" value="Genomic_DNA"/>
</dbReference>